<dbReference type="Pfam" id="PF07070">
    <property type="entry name" value="Spo0M"/>
    <property type="match status" value="1"/>
</dbReference>
<comment type="caution">
    <text evidence="1">The sequence shown here is derived from an EMBL/GenBank/DDBJ whole genome shotgun (WGS) entry which is preliminary data.</text>
</comment>
<sequence>MSFFNKMLAKVGIGSAEIDTLLEKVSYVPGETVKGVVRIQGGHVDQEIERIYIQLMTRYIREQNDRKSEYKHTLACFDVSDRLLLRSGEKIEIPFSFPLPLETPVTYGGQPVWLSTGLDIEMAIDPTDHDAIKVEPHFYMDAVFEAVEYLGFHFKSSTCEHATKLGRGVPFVQEFEYYPSSRFAGRVHELELMMNLDEEGIHVLVEVDRRARGLMGFFEQAFDLDERHIRLYFDHADIAQGASHIAEQIERVIEEQTRL</sequence>
<dbReference type="PANTHER" id="PTHR40053">
    <property type="entry name" value="SPORULATION-CONTROL PROTEIN SPO0M"/>
    <property type="match status" value="1"/>
</dbReference>
<accession>A0ABR8SXU5</accession>
<protein>
    <submittedName>
        <fullName evidence="1">Sporulation protein</fullName>
    </submittedName>
</protein>
<dbReference type="PANTHER" id="PTHR40053:SF1">
    <property type="entry name" value="SPORULATION-CONTROL PROTEIN SPO0M"/>
    <property type="match status" value="1"/>
</dbReference>
<dbReference type="EMBL" id="JACSQL010000003">
    <property type="protein sequence ID" value="MBD7968328.1"/>
    <property type="molecule type" value="Genomic_DNA"/>
</dbReference>
<evidence type="ECO:0000313" key="2">
    <source>
        <dbReference type="Proteomes" id="UP000608071"/>
    </source>
</evidence>
<dbReference type="InterPro" id="IPR009776">
    <property type="entry name" value="Spore_0_M"/>
</dbReference>
<proteinExistence type="predicted"/>
<organism evidence="1 2">
    <name type="scientific">Paenibacillus gallinarum</name>
    <dbReference type="NCBI Taxonomy" id="2762232"/>
    <lineage>
        <taxon>Bacteria</taxon>
        <taxon>Bacillati</taxon>
        <taxon>Bacillota</taxon>
        <taxon>Bacilli</taxon>
        <taxon>Bacillales</taxon>
        <taxon>Paenibacillaceae</taxon>
        <taxon>Paenibacillus</taxon>
    </lineage>
</organism>
<reference evidence="1 2" key="1">
    <citation type="submission" date="2020-08" db="EMBL/GenBank/DDBJ databases">
        <title>A Genomic Blueprint of the Chicken Gut Microbiome.</title>
        <authorList>
            <person name="Gilroy R."/>
            <person name="Ravi A."/>
            <person name="Getino M."/>
            <person name="Pursley I."/>
            <person name="Horton D.L."/>
            <person name="Alikhan N.-F."/>
            <person name="Baker D."/>
            <person name="Gharbi K."/>
            <person name="Hall N."/>
            <person name="Watson M."/>
            <person name="Adriaenssens E.M."/>
            <person name="Foster-Nyarko E."/>
            <person name="Jarju S."/>
            <person name="Secka A."/>
            <person name="Antonio M."/>
            <person name="Oren A."/>
            <person name="Chaudhuri R."/>
            <person name="La Ragione R.M."/>
            <person name="Hildebrand F."/>
            <person name="Pallen M.J."/>
        </authorList>
    </citation>
    <scope>NUCLEOTIDE SEQUENCE [LARGE SCALE GENOMIC DNA]</scope>
    <source>
        <strain evidence="1 2">Sa2BVA9</strain>
    </source>
</reference>
<evidence type="ECO:0000313" key="1">
    <source>
        <dbReference type="EMBL" id="MBD7968328.1"/>
    </source>
</evidence>
<gene>
    <name evidence="1" type="ORF">H9647_09650</name>
</gene>
<dbReference type="Proteomes" id="UP000608071">
    <property type="component" value="Unassembled WGS sequence"/>
</dbReference>
<name>A0ABR8SXU5_9BACL</name>
<dbReference type="RefSeq" id="WP_191799567.1">
    <property type="nucleotide sequence ID" value="NZ_JACSQL010000003.1"/>
</dbReference>
<keyword evidence="2" id="KW-1185">Reference proteome</keyword>